<sequence length="481" mass="54196">MDLDELDRLWERHPAWRVLRAHNAPLILSFLGRQFIDDNRGAVPLGALVSALDDELFAIHRVSPERYAQGAAAYIDDWSDPKAGLLRRFYPAGSEEVHVEATPALEKAYRWVEGLRTRSFVGTESRLQTLVDLLRQIVHGSETDPAERIAELERRRDRVERELAEAREGRFAVLDDTALRERYQQFASTARELLGDFREVEDNFRALDRSAREKIAGWEGGKGALLEELVTSRTDIASSDQGRSFQAFYDFLLSEGRQDELSDLLDAVQGMPQLHGDRPHEGRRIRRVHYDWADAAERTQQTVRGLSEQLRRFLDDQVWVENRRVLELVRAVEASALAARDQPPIDLGLQVDEPGLPIALVFERPLYDPQPDVVVDSMPAPQDALELELDGLFAQHFVDSARLAGNIRAVVPPRATVALDEIVALYPIEEGVAEILGYLSLGDDDLAVAVVDDAGEMTLDYIDAGGTPRRVRMPQVTVTRR</sequence>
<keyword evidence="2" id="KW-1185">Reference proteome</keyword>
<dbReference type="InterPro" id="IPR021804">
    <property type="entry name" value="DUF3375"/>
</dbReference>
<protein>
    <submittedName>
        <fullName evidence="1">DUF3375 domain-containing protein</fullName>
    </submittedName>
</protein>
<comment type="caution">
    <text evidence="1">The sequence shown here is derived from an EMBL/GenBank/DDBJ whole genome shotgun (WGS) entry which is preliminary data.</text>
</comment>
<evidence type="ECO:0000313" key="1">
    <source>
        <dbReference type="EMBL" id="GAA3776276.1"/>
    </source>
</evidence>
<name>A0ABP7GX41_9MICO</name>
<organism evidence="1 2">
    <name type="scientific">Microbacterium kribbense</name>
    <dbReference type="NCBI Taxonomy" id="433645"/>
    <lineage>
        <taxon>Bacteria</taxon>
        <taxon>Bacillati</taxon>
        <taxon>Actinomycetota</taxon>
        <taxon>Actinomycetes</taxon>
        <taxon>Micrococcales</taxon>
        <taxon>Microbacteriaceae</taxon>
        <taxon>Microbacterium</taxon>
    </lineage>
</organism>
<evidence type="ECO:0000313" key="2">
    <source>
        <dbReference type="Proteomes" id="UP001500540"/>
    </source>
</evidence>
<dbReference type="Proteomes" id="UP001500540">
    <property type="component" value="Unassembled WGS sequence"/>
</dbReference>
<dbReference type="EMBL" id="BAABAF010000011">
    <property type="protein sequence ID" value="GAA3776276.1"/>
    <property type="molecule type" value="Genomic_DNA"/>
</dbReference>
<accession>A0ABP7GX41</accession>
<dbReference type="RefSeq" id="WP_344785024.1">
    <property type="nucleotide sequence ID" value="NZ_BAABAF010000011.1"/>
</dbReference>
<reference evidence="2" key="1">
    <citation type="journal article" date="2019" name="Int. J. Syst. Evol. Microbiol.">
        <title>The Global Catalogue of Microorganisms (GCM) 10K type strain sequencing project: providing services to taxonomists for standard genome sequencing and annotation.</title>
        <authorList>
            <consortium name="The Broad Institute Genomics Platform"/>
            <consortium name="The Broad Institute Genome Sequencing Center for Infectious Disease"/>
            <person name="Wu L."/>
            <person name="Ma J."/>
        </authorList>
    </citation>
    <scope>NUCLEOTIDE SEQUENCE [LARGE SCALE GENOMIC DNA]</scope>
    <source>
        <strain evidence="2">JCM 16950</strain>
    </source>
</reference>
<dbReference type="Pfam" id="PF11855">
    <property type="entry name" value="DUF3375"/>
    <property type="match status" value="1"/>
</dbReference>
<proteinExistence type="predicted"/>
<gene>
    <name evidence="1" type="ORF">GCM10022240_29760</name>
</gene>